<dbReference type="GO" id="GO:0005876">
    <property type="term" value="C:spindle microtubule"/>
    <property type="evidence" value="ECO:0007669"/>
    <property type="project" value="TreeGrafter"/>
</dbReference>
<dbReference type="SUPFAM" id="SSF48452">
    <property type="entry name" value="TPR-like"/>
    <property type="match status" value="1"/>
</dbReference>
<keyword evidence="3" id="KW-0963">Cytoplasm</keyword>
<evidence type="ECO:0000256" key="2">
    <source>
        <dbReference type="ARBA" id="ARBA00011375"/>
    </source>
</evidence>
<dbReference type="GO" id="GO:0008017">
    <property type="term" value="F:microtubule binding"/>
    <property type="evidence" value="ECO:0007669"/>
    <property type="project" value="TreeGrafter"/>
</dbReference>
<evidence type="ECO:0000256" key="7">
    <source>
        <dbReference type="ARBA" id="ARBA00039966"/>
    </source>
</evidence>
<dbReference type="GO" id="GO:0097431">
    <property type="term" value="C:mitotic spindle pole"/>
    <property type="evidence" value="ECO:0007669"/>
    <property type="project" value="TreeGrafter"/>
</dbReference>
<dbReference type="PANTHER" id="PTHR16056:SF16">
    <property type="entry name" value="REGULATOR OF MICROTUBULE DYNAMICS PROTEIN 1"/>
    <property type="match status" value="1"/>
</dbReference>
<keyword evidence="4" id="KW-0677">Repeat</keyword>
<dbReference type="RefSeq" id="WP_133999439.1">
    <property type="nucleotide sequence ID" value="NZ_SODV01000002.1"/>
</dbReference>
<dbReference type="InterPro" id="IPR049039">
    <property type="entry name" value="RMD1-3_a_helical_rpt"/>
</dbReference>
<keyword evidence="6" id="KW-0206">Cytoskeleton</keyword>
<sequence>MRSFSKYLWIGLLFVGSALHAQTASDITAEGDQLVKSLKEEDAYKKYKDALVIQPDNLHALIQCSYMASRIGNRQADKNKAREFFTEAQDLAGRALKVDSTSSEAYLMMAIAEGRLAQTEGARKKVEYGRDVKNYCDKAIKLDPGNYRAYHLLGVWNVEAAHMTGLERTSAKVLYGGIPDATVKEGLRCFEKCRSIYPGFLLNYLDMAKAYKEDDQNEKALGALQTLVRLPVQTEDDPAIKAEGRKMLDAMQ</sequence>
<protein>
    <recommendedName>
        <fullName evidence="7">Regulator of microtubule dynamics protein 1</fullName>
    </recommendedName>
    <alternativeName>
        <fullName evidence="8">Protein FAM82B</fullName>
    </alternativeName>
</protein>
<organism evidence="10 11">
    <name type="scientific">Dinghuibacter silviterrae</name>
    <dbReference type="NCBI Taxonomy" id="1539049"/>
    <lineage>
        <taxon>Bacteria</taxon>
        <taxon>Pseudomonadati</taxon>
        <taxon>Bacteroidota</taxon>
        <taxon>Chitinophagia</taxon>
        <taxon>Chitinophagales</taxon>
        <taxon>Chitinophagaceae</taxon>
        <taxon>Dinghuibacter</taxon>
    </lineage>
</organism>
<dbReference type="Proteomes" id="UP000294498">
    <property type="component" value="Unassembled WGS sequence"/>
</dbReference>
<dbReference type="EMBL" id="SODV01000002">
    <property type="protein sequence ID" value="TDW97351.1"/>
    <property type="molecule type" value="Genomic_DNA"/>
</dbReference>
<dbReference type="AlphaFoldDB" id="A0A4R8DHZ4"/>
<accession>A0A4R8DHZ4</accession>
<dbReference type="OrthoDB" id="9813878at2"/>
<feature type="chain" id="PRO_5020359994" description="Regulator of microtubule dynamics protein 1" evidence="9">
    <location>
        <begin position="22"/>
        <end position="252"/>
    </location>
</feature>
<proteinExistence type="predicted"/>
<comment type="caution">
    <text evidence="10">The sequence shown here is derived from an EMBL/GenBank/DDBJ whole genome shotgun (WGS) entry which is preliminary data.</text>
</comment>
<dbReference type="PANTHER" id="PTHR16056">
    <property type="entry name" value="REGULATOR OF MICROTUBULE DYNAMICS PROTEIN"/>
    <property type="match status" value="1"/>
</dbReference>
<evidence type="ECO:0000256" key="6">
    <source>
        <dbReference type="ARBA" id="ARBA00023212"/>
    </source>
</evidence>
<comment type="subunit">
    <text evidence="2">Interacts with microtubules.</text>
</comment>
<comment type="subcellular location">
    <subcellularLocation>
        <location evidence="1">Cytoplasm</location>
        <location evidence="1">Cytoskeleton</location>
    </subcellularLocation>
</comment>
<evidence type="ECO:0000256" key="4">
    <source>
        <dbReference type="ARBA" id="ARBA00022737"/>
    </source>
</evidence>
<evidence type="ECO:0000256" key="5">
    <source>
        <dbReference type="ARBA" id="ARBA00022803"/>
    </source>
</evidence>
<keyword evidence="9" id="KW-0732">Signal</keyword>
<dbReference type="Pfam" id="PF21033">
    <property type="entry name" value="RMD1-3"/>
    <property type="match status" value="1"/>
</dbReference>
<evidence type="ECO:0000256" key="9">
    <source>
        <dbReference type="SAM" id="SignalP"/>
    </source>
</evidence>
<dbReference type="GO" id="GO:0005737">
    <property type="term" value="C:cytoplasm"/>
    <property type="evidence" value="ECO:0007669"/>
    <property type="project" value="TreeGrafter"/>
</dbReference>
<keyword evidence="5" id="KW-0802">TPR repeat</keyword>
<name>A0A4R8DHZ4_9BACT</name>
<evidence type="ECO:0000256" key="1">
    <source>
        <dbReference type="ARBA" id="ARBA00004245"/>
    </source>
</evidence>
<evidence type="ECO:0000256" key="3">
    <source>
        <dbReference type="ARBA" id="ARBA00022490"/>
    </source>
</evidence>
<evidence type="ECO:0000313" key="10">
    <source>
        <dbReference type="EMBL" id="TDW97351.1"/>
    </source>
</evidence>
<evidence type="ECO:0000256" key="8">
    <source>
        <dbReference type="ARBA" id="ARBA00041958"/>
    </source>
</evidence>
<keyword evidence="11" id="KW-1185">Reference proteome</keyword>
<evidence type="ECO:0000313" key="11">
    <source>
        <dbReference type="Proteomes" id="UP000294498"/>
    </source>
</evidence>
<feature type="signal peptide" evidence="9">
    <location>
        <begin position="1"/>
        <end position="21"/>
    </location>
</feature>
<dbReference type="InterPro" id="IPR011990">
    <property type="entry name" value="TPR-like_helical_dom_sf"/>
</dbReference>
<reference evidence="10 11" key="1">
    <citation type="submission" date="2019-03" db="EMBL/GenBank/DDBJ databases">
        <title>Genomic Encyclopedia of Type Strains, Phase IV (KMG-IV): sequencing the most valuable type-strain genomes for metagenomic binning, comparative biology and taxonomic classification.</title>
        <authorList>
            <person name="Goeker M."/>
        </authorList>
    </citation>
    <scope>NUCLEOTIDE SEQUENCE [LARGE SCALE GENOMIC DNA]</scope>
    <source>
        <strain evidence="10 11">DSM 100059</strain>
    </source>
</reference>
<gene>
    <name evidence="10" type="ORF">EDB95_5198</name>
</gene>
<dbReference type="Gene3D" id="1.25.40.10">
    <property type="entry name" value="Tetratricopeptide repeat domain"/>
    <property type="match status" value="1"/>
</dbReference>